<sequence>MAGFDASEIFELAADLKGSGAKVKQMAGVVVHKALIDIESDAKRIITEKDIVDTGNLRSSVSYLYDGKLSGEVGPDANYGIFHEIGTSTMPARPFMGPATDRNVPGFVQAMEQIVDGVI</sequence>
<proteinExistence type="predicted"/>
<dbReference type="EMBL" id="JBHSCQ010000004">
    <property type="protein sequence ID" value="MFC4264548.1"/>
    <property type="molecule type" value="Genomic_DNA"/>
</dbReference>
<gene>
    <name evidence="1" type="ORF">ACFOW9_02920</name>
</gene>
<evidence type="ECO:0000313" key="1">
    <source>
        <dbReference type="EMBL" id="MFC4264548.1"/>
    </source>
</evidence>
<keyword evidence="2" id="KW-1185">Reference proteome</keyword>
<name>A0ABV8QY08_9MICC</name>
<evidence type="ECO:0000313" key="2">
    <source>
        <dbReference type="Proteomes" id="UP001595773"/>
    </source>
</evidence>
<dbReference type="NCBIfam" id="TIGR01725">
    <property type="entry name" value="phge_HK97_gp10"/>
    <property type="match status" value="1"/>
</dbReference>
<reference evidence="2" key="1">
    <citation type="journal article" date="2019" name="Int. J. Syst. Evol. Microbiol.">
        <title>The Global Catalogue of Microorganisms (GCM) 10K type strain sequencing project: providing services to taxonomists for standard genome sequencing and annotation.</title>
        <authorList>
            <consortium name="The Broad Institute Genomics Platform"/>
            <consortium name="The Broad Institute Genome Sequencing Center for Infectious Disease"/>
            <person name="Wu L."/>
            <person name="Ma J."/>
        </authorList>
    </citation>
    <scope>NUCLEOTIDE SEQUENCE [LARGE SCALE GENOMIC DNA]</scope>
    <source>
        <strain evidence="2">CGMCC 1.10698</strain>
    </source>
</reference>
<protein>
    <submittedName>
        <fullName evidence="1">HK97-gp10 family putative phage morphogenesis protein</fullName>
    </submittedName>
</protein>
<dbReference type="InterPro" id="IPR010064">
    <property type="entry name" value="HK97-gp10_tail"/>
</dbReference>
<organism evidence="1 2">
    <name type="scientific">Arthrobacter cryoconiti</name>
    <dbReference type="NCBI Taxonomy" id="748907"/>
    <lineage>
        <taxon>Bacteria</taxon>
        <taxon>Bacillati</taxon>
        <taxon>Actinomycetota</taxon>
        <taxon>Actinomycetes</taxon>
        <taxon>Micrococcales</taxon>
        <taxon>Micrococcaceae</taxon>
        <taxon>Arthrobacter</taxon>
    </lineage>
</organism>
<comment type="caution">
    <text evidence="1">The sequence shown here is derived from an EMBL/GenBank/DDBJ whole genome shotgun (WGS) entry which is preliminary data.</text>
</comment>
<dbReference type="RefSeq" id="WP_230067722.1">
    <property type="nucleotide sequence ID" value="NZ_BAABLL010000001.1"/>
</dbReference>
<accession>A0ABV8QY08</accession>
<dbReference type="Proteomes" id="UP001595773">
    <property type="component" value="Unassembled WGS sequence"/>
</dbReference>